<dbReference type="Gene3D" id="3.90.180.10">
    <property type="entry name" value="Medium-chain alcohol dehydrogenases, catalytic domain"/>
    <property type="match status" value="1"/>
</dbReference>
<evidence type="ECO:0000256" key="1">
    <source>
        <dbReference type="SAM" id="MobiDB-lite"/>
    </source>
</evidence>
<comment type="caution">
    <text evidence="2">The sequence shown here is derived from an EMBL/GenBank/DDBJ whole genome shotgun (WGS) entry which is preliminary data.</text>
</comment>
<proteinExistence type="predicted"/>
<dbReference type="Gene3D" id="3.40.50.720">
    <property type="entry name" value="NAD(P)-binding Rossmann-like Domain"/>
    <property type="match status" value="1"/>
</dbReference>
<reference evidence="2" key="1">
    <citation type="journal article" date="2015" name="Nature">
        <title>Complex archaea that bridge the gap between prokaryotes and eukaryotes.</title>
        <authorList>
            <person name="Spang A."/>
            <person name="Saw J.H."/>
            <person name="Jorgensen S.L."/>
            <person name="Zaremba-Niedzwiedzka K."/>
            <person name="Martijn J."/>
            <person name="Lind A.E."/>
            <person name="van Eijk R."/>
            <person name="Schleper C."/>
            <person name="Guy L."/>
            <person name="Ettema T.J."/>
        </authorList>
    </citation>
    <scope>NUCLEOTIDE SEQUENCE</scope>
</reference>
<organism evidence="2">
    <name type="scientific">marine sediment metagenome</name>
    <dbReference type="NCBI Taxonomy" id="412755"/>
    <lineage>
        <taxon>unclassified sequences</taxon>
        <taxon>metagenomes</taxon>
        <taxon>ecological metagenomes</taxon>
    </lineage>
</organism>
<gene>
    <name evidence="2" type="ORF">LCGC14_0305140</name>
</gene>
<name>A0A0F9TP85_9ZZZZ</name>
<accession>A0A0F9TP85</accession>
<protein>
    <submittedName>
        <fullName evidence="2">Uncharacterized protein</fullName>
    </submittedName>
</protein>
<feature type="region of interest" description="Disordered" evidence="1">
    <location>
        <begin position="1"/>
        <end position="20"/>
    </location>
</feature>
<dbReference type="EMBL" id="LAZR01000194">
    <property type="protein sequence ID" value="KKN82845.1"/>
    <property type="molecule type" value="Genomic_DNA"/>
</dbReference>
<evidence type="ECO:0000313" key="2">
    <source>
        <dbReference type="EMBL" id="KKN82845.1"/>
    </source>
</evidence>
<sequence length="71" mass="7684">MAFAAARSELSSTTRAKMAKAGEIPPVVAETYPLRDLHAAQLAFLEKSHMGKIGVAISGGPWQAKQWRYLA</sequence>
<dbReference type="AlphaFoldDB" id="A0A0F9TP85"/>